<dbReference type="Proteomes" id="UP000077469">
    <property type="component" value="Chromosome"/>
</dbReference>
<dbReference type="PaxDb" id="1123384-AJ81_07555"/>
<evidence type="ECO:0000313" key="2">
    <source>
        <dbReference type="Proteomes" id="UP000077469"/>
    </source>
</evidence>
<dbReference type="STRING" id="1123384.AJ81_07555"/>
<name>A0A0X1KUC5_9THEM</name>
<gene>
    <name evidence="1" type="ORF">AJ81_07555</name>
</gene>
<organism evidence="1 2">
    <name type="scientific">Pseudothermotoga hypogea DSM 11164 = NBRC 106472</name>
    <dbReference type="NCBI Taxonomy" id="1123384"/>
    <lineage>
        <taxon>Bacteria</taxon>
        <taxon>Thermotogati</taxon>
        <taxon>Thermotogota</taxon>
        <taxon>Thermotogae</taxon>
        <taxon>Thermotogales</taxon>
        <taxon>Thermotogaceae</taxon>
        <taxon>Pseudothermotoga</taxon>
    </lineage>
</organism>
<reference evidence="1 2" key="1">
    <citation type="submission" date="2014-01" db="EMBL/GenBank/DDBJ databases">
        <title>Genome sequencing of Thermotog hypogea.</title>
        <authorList>
            <person name="Zhang X."/>
            <person name="Alvare G."/>
            <person name="Fristensky B."/>
            <person name="Chen L."/>
            <person name="Suen T."/>
            <person name="Chen Q."/>
            <person name="Ma K."/>
        </authorList>
    </citation>
    <scope>NUCLEOTIDE SEQUENCE [LARGE SCALE GENOMIC DNA]</scope>
    <source>
        <strain evidence="1 2">DSM 11164</strain>
    </source>
</reference>
<protein>
    <submittedName>
        <fullName evidence="1">Uncharacterized protein</fullName>
    </submittedName>
</protein>
<dbReference type="KEGG" id="phy:AJ81_07555"/>
<sequence>MRRIVVFCFLLVSILSVTQDFMERVVLNASLYETLDFSQINLTILDAINLTNEKDVVAAYLTLVENKLVWIVLSLKYEYTISTSKARILSKKPIQIKPFTYTVGLREAISLTVMSIGKNVLFGVYRSDSWVVGNNKNMAFVSMKTPAILRIDSSPEVFKQVQQEILKKQQK</sequence>
<dbReference type="AlphaFoldDB" id="A0A0X1KUC5"/>
<evidence type="ECO:0000313" key="1">
    <source>
        <dbReference type="EMBL" id="AJC74833.1"/>
    </source>
</evidence>
<dbReference type="RefSeq" id="WP_031504228.1">
    <property type="nucleotide sequence ID" value="NC_022795.1"/>
</dbReference>
<dbReference type="OrthoDB" id="9815592at2"/>
<proteinExistence type="predicted"/>
<accession>A0A0X1KUC5</accession>
<keyword evidence="2" id="KW-1185">Reference proteome</keyword>
<dbReference type="EMBL" id="CP007141">
    <property type="protein sequence ID" value="AJC74833.1"/>
    <property type="molecule type" value="Genomic_DNA"/>
</dbReference>
<dbReference type="PATRIC" id="fig|1123384.7.peg.1515"/>